<dbReference type="Gene3D" id="3.40.50.20">
    <property type="match status" value="1"/>
</dbReference>
<evidence type="ECO:0000256" key="4">
    <source>
        <dbReference type="ARBA" id="ARBA00022723"/>
    </source>
</evidence>
<feature type="active site" evidence="13">
    <location>
        <position position="350"/>
    </location>
</feature>
<comment type="cofactor">
    <cofactor evidence="1">
        <name>Mn(2+)</name>
        <dbReference type="ChEBI" id="CHEBI:29035"/>
    </cofactor>
</comment>
<comment type="pathway">
    <text evidence="12">Cell wall biogenesis; peptidoglycan biosynthesis.</text>
</comment>
<dbReference type="NCBIfam" id="TIGR01205">
    <property type="entry name" value="D_ala_D_alaTIGR"/>
    <property type="match status" value="1"/>
</dbReference>
<dbReference type="Gene3D" id="3.30.470.20">
    <property type="entry name" value="ATP-grasp fold, B domain"/>
    <property type="match status" value="1"/>
</dbReference>
<dbReference type="EMBL" id="RJSF01000019">
    <property type="protein sequence ID" value="RNM16169.1"/>
    <property type="molecule type" value="Genomic_DNA"/>
</dbReference>
<dbReference type="PANTHER" id="PTHR23132:SF25">
    <property type="entry name" value="D-ALANINE--D-ALANINE LIGASE A"/>
    <property type="match status" value="1"/>
</dbReference>
<dbReference type="Pfam" id="PF01820">
    <property type="entry name" value="Dala_Dala_lig_N"/>
    <property type="match status" value="1"/>
</dbReference>
<reference evidence="18 19" key="1">
    <citation type="submission" date="2018-11" db="EMBL/GenBank/DDBJ databases">
        <authorList>
            <person name="Li F."/>
        </authorList>
    </citation>
    <scope>NUCLEOTIDE SEQUENCE [LARGE SCALE GENOMIC DNA]</scope>
    <source>
        <strain evidence="18 19">Gsoil 818</strain>
    </source>
</reference>
<evidence type="ECO:0000256" key="6">
    <source>
        <dbReference type="ARBA" id="ARBA00022840"/>
    </source>
</evidence>
<dbReference type="Pfam" id="PF07478">
    <property type="entry name" value="Dala_Dala_lig_C"/>
    <property type="match status" value="1"/>
</dbReference>
<comment type="caution">
    <text evidence="18">The sequence shown here is derived from an EMBL/GenBank/DDBJ whole genome shotgun (WGS) entry which is preliminary data.</text>
</comment>
<dbReference type="GO" id="GO:0008716">
    <property type="term" value="F:D-alanine-D-alanine ligase activity"/>
    <property type="evidence" value="ECO:0007669"/>
    <property type="project" value="UniProtKB-UniRule"/>
</dbReference>
<evidence type="ECO:0000256" key="1">
    <source>
        <dbReference type="ARBA" id="ARBA00001936"/>
    </source>
</evidence>
<keyword evidence="11 12" id="KW-0961">Cell wall biogenesis/degradation</keyword>
<comment type="function">
    <text evidence="12">Cell wall formation.</text>
</comment>
<keyword evidence="4 15" id="KW-0479">Metal-binding</keyword>
<keyword evidence="5 14" id="KW-0547">Nucleotide-binding</keyword>
<evidence type="ECO:0000313" key="19">
    <source>
        <dbReference type="Proteomes" id="UP000279994"/>
    </source>
</evidence>
<keyword evidence="10 15" id="KW-0464">Manganese</keyword>
<dbReference type="Proteomes" id="UP000279994">
    <property type="component" value="Unassembled WGS sequence"/>
</dbReference>
<dbReference type="GO" id="GO:0046872">
    <property type="term" value="F:metal ion binding"/>
    <property type="evidence" value="ECO:0007669"/>
    <property type="project" value="UniProtKB-KW"/>
</dbReference>
<evidence type="ECO:0000256" key="15">
    <source>
        <dbReference type="PIRSR" id="PIRSR039102-3"/>
    </source>
</evidence>
<evidence type="ECO:0000259" key="17">
    <source>
        <dbReference type="PROSITE" id="PS50975"/>
    </source>
</evidence>
<evidence type="ECO:0000256" key="5">
    <source>
        <dbReference type="ARBA" id="ARBA00022741"/>
    </source>
</evidence>
<evidence type="ECO:0000256" key="3">
    <source>
        <dbReference type="ARBA" id="ARBA00022598"/>
    </source>
</evidence>
<dbReference type="SUPFAM" id="SSF56059">
    <property type="entry name" value="Glutathione synthetase ATP-binding domain-like"/>
    <property type="match status" value="1"/>
</dbReference>
<feature type="binding site" evidence="15">
    <location>
        <position position="339"/>
    </location>
    <ligand>
        <name>Mg(2+)</name>
        <dbReference type="ChEBI" id="CHEBI:18420"/>
        <label>2</label>
    </ligand>
</feature>
<feature type="binding site" evidence="15">
    <location>
        <position position="339"/>
    </location>
    <ligand>
        <name>Mg(2+)</name>
        <dbReference type="ChEBI" id="CHEBI:18420"/>
        <label>1</label>
    </ligand>
</feature>
<keyword evidence="9 12" id="KW-0573">Peptidoglycan synthesis</keyword>
<dbReference type="InterPro" id="IPR011127">
    <property type="entry name" value="Dala_Dala_lig_N"/>
</dbReference>
<sequence>MDEQHASSAEHPPRRTRVAVVFGGRSSEHAISCVSAGSVIAALDPERYEVIPIGITPDGRWVLESGEPERLALGPAGELPAVTGDKEVALRTSLGSGTDLVVHDASDVPTSLGEVDVVFPVMHGPWGQDGTLQGLLELAGVRYVGAGVLSSAVGTDKMYMKLLFSAQGLPVLPWVPVRPGEWERDSAAVTEAVAALRYPVFVKPARAGSSFGISRVDSPDDLGEAIRVAEKFDPKVLVEAAAVDAREVEIGVLQGLDGAAPEASQIAEIRVDGSHEFYDFEAKYLPGENTALDIPADLEEHVAAKVRALAVQAFAALDVEGLARVDFFVFPDGRVVVNEVETMPGFTSTSMFPRMWAASGVSYPELVDRLVQLALSRPTGLR</sequence>
<dbReference type="AlphaFoldDB" id="A0A3N0GUR9"/>
<dbReference type="GO" id="GO:0009252">
    <property type="term" value="P:peptidoglycan biosynthetic process"/>
    <property type="evidence" value="ECO:0007669"/>
    <property type="project" value="UniProtKB-UniRule"/>
</dbReference>
<feature type="binding site" evidence="14">
    <location>
        <begin position="201"/>
        <end position="203"/>
    </location>
    <ligand>
        <name>ATP</name>
        <dbReference type="ChEBI" id="CHEBI:30616"/>
    </ligand>
</feature>
<dbReference type="PROSITE" id="PS50975">
    <property type="entry name" value="ATP_GRASP"/>
    <property type="match status" value="1"/>
</dbReference>
<dbReference type="GO" id="GO:0005829">
    <property type="term" value="C:cytosol"/>
    <property type="evidence" value="ECO:0007669"/>
    <property type="project" value="TreeGrafter"/>
</dbReference>
<dbReference type="OrthoDB" id="9813261at2"/>
<proteinExistence type="inferred from homology"/>
<gene>
    <name evidence="12" type="primary">ddl</name>
    <name evidence="18" type="ORF">EFL26_06390</name>
</gene>
<dbReference type="PANTHER" id="PTHR23132">
    <property type="entry name" value="D-ALANINE--D-ALANINE LIGASE"/>
    <property type="match status" value="1"/>
</dbReference>
<feature type="binding site" evidence="14">
    <location>
        <position position="157"/>
    </location>
    <ligand>
        <name>ATP</name>
        <dbReference type="ChEBI" id="CHEBI:30616"/>
    </ligand>
</feature>
<keyword evidence="7 15" id="KW-0460">Magnesium</keyword>
<dbReference type="FunFam" id="3.30.470.20:FF:000008">
    <property type="entry name" value="D-alanine--D-alanine ligase"/>
    <property type="match status" value="1"/>
</dbReference>
<evidence type="ECO:0000256" key="9">
    <source>
        <dbReference type="ARBA" id="ARBA00022984"/>
    </source>
</evidence>
<evidence type="ECO:0000256" key="13">
    <source>
        <dbReference type="PIRSR" id="PIRSR039102-1"/>
    </source>
</evidence>
<dbReference type="InterPro" id="IPR011095">
    <property type="entry name" value="Dala_Dala_lig_C"/>
</dbReference>
<dbReference type="PIRSF" id="PIRSF039102">
    <property type="entry name" value="Ddl/VanB"/>
    <property type="match status" value="1"/>
</dbReference>
<dbReference type="HAMAP" id="MF_00047">
    <property type="entry name" value="Dala_Dala_lig"/>
    <property type="match status" value="1"/>
</dbReference>
<feature type="binding site" evidence="14">
    <location>
        <begin position="239"/>
        <end position="247"/>
    </location>
    <ligand>
        <name>ATP</name>
        <dbReference type="ChEBI" id="CHEBI:30616"/>
    </ligand>
</feature>
<comment type="catalytic activity">
    <reaction evidence="12">
        <text>2 D-alanine + ATP = D-alanyl-D-alanine + ADP + phosphate + H(+)</text>
        <dbReference type="Rhea" id="RHEA:11224"/>
        <dbReference type="ChEBI" id="CHEBI:15378"/>
        <dbReference type="ChEBI" id="CHEBI:30616"/>
        <dbReference type="ChEBI" id="CHEBI:43474"/>
        <dbReference type="ChEBI" id="CHEBI:57416"/>
        <dbReference type="ChEBI" id="CHEBI:57822"/>
        <dbReference type="ChEBI" id="CHEBI:456216"/>
        <dbReference type="EC" id="6.3.2.4"/>
    </reaction>
</comment>
<dbReference type="SUPFAM" id="SSF52440">
    <property type="entry name" value="PreATP-grasp domain"/>
    <property type="match status" value="1"/>
</dbReference>
<organism evidence="18 19">
    <name type="scientific">Nocardioides pocheonensis</name>
    <dbReference type="NCBI Taxonomy" id="661485"/>
    <lineage>
        <taxon>Bacteria</taxon>
        <taxon>Bacillati</taxon>
        <taxon>Actinomycetota</taxon>
        <taxon>Actinomycetes</taxon>
        <taxon>Propionibacteriales</taxon>
        <taxon>Nocardioidaceae</taxon>
        <taxon>Nocardioides</taxon>
    </lineage>
</organism>
<dbReference type="NCBIfam" id="NF002528">
    <property type="entry name" value="PRK01966.1-4"/>
    <property type="match status" value="1"/>
</dbReference>
<dbReference type="GO" id="GO:0071555">
    <property type="term" value="P:cell wall organization"/>
    <property type="evidence" value="ECO:0007669"/>
    <property type="project" value="UniProtKB-KW"/>
</dbReference>
<keyword evidence="3 12" id="KW-0436">Ligase</keyword>
<evidence type="ECO:0000256" key="16">
    <source>
        <dbReference type="PROSITE-ProRule" id="PRU00409"/>
    </source>
</evidence>
<feature type="domain" description="ATP-grasp" evidence="17">
    <location>
        <begin position="161"/>
        <end position="372"/>
    </location>
</feature>
<evidence type="ECO:0000256" key="11">
    <source>
        <dbReference type="ARBA" id="ARBA00023316"/>
    </source>
</evidence>
<dbReference type="InterPro" id="IPR005905">
    <property type="entry name" value="D_ala_D_ala"/>
</dbReference>
<feature type="active site" evidence="13">
    <location>
        <position position="28"/>
    </location>
</feature>
<name>A0A3N0GUR9_9ACTN</name>
<dbReference type="InterPro" id="IPR013815">
    <property type="entry name" value="ATP_grasp_subdomain_1"/>
</dbReference>
<keyword evidence="19" id="KW-1185">Reference proteome</keyword>
<evidence type="ECO:0000256" key="12">
    <source>
        <dbReference type="HAMAP-Rule" id="MF_00047"/>
    </source>
</evidence>
<feature type="active site" evidence="13">
    <location>
        <position position="209"/>
    </location>
</feature>
<dbReference type="RefSeq" id="WP_123222421.1">
    <property type="nucleotide sequence ID" value="NZ_RJSF01000019.1"/>
</dbReference>
<dbReference type="InterPro" id="IPR016185">
    <property type="entry name" value="PreATP-grasp_dom_sf"/>
</dbReference>
<dbReference type="InterPro" id="IPR011761">
    <property type="entry name" value="ATP-grasp"/>
</dbReference>
<evidence type="ECO:0000256" key="10">
    <source>
        <dbReference type="ARBA" id="ARBA00023211"/>
    </source>
</evidence>
<keyword evidence="12" id="KW-0963">Cytoplasm</keyword>
<dbReference type="UniPathway" id="UPA00219"/>
<feature type="binding site" evidence="14">
    <location>
        <begin position="209"/>
        <end position="210"/>
    </location>
    <ligand>
        <name>ATP</name>
        <dbReference type="ChEBI" id="CHEBI:30616"/>
    </ligand>
</feature>
<feature type="binding site" evidence="15">
    <location>
        <position position="326"/>
    </location>
    <ligand>
        <name>Mg(2+)</name>
        <dbReference type="ChEBI" id="CHEBI:18420"/>
        <label>1</label>
    </ligand>
</feature>
<accession>A0A3N0GUR9</accession>
<evidence type="ECO:0000256" key="14">
    <source>
        <dbReference type="PIRSR" id="PIRSR039102-2"/>
    </source>
</evidence>
<evidence type="ECO:0000256" key="2">
    <source>
        <dbReference type="ARBA" id="ARBA00010871"/>
    </source>
</evidence>
<comment type="similarity">
    <text evidence="2 12">Belongs to the D-alanine--D-alanine ligase family.</text>
</comment>
<protein>
    <recommendedName>
        <fullName evidence="12">D-alanine--D-alanine ligase</fullName>
        <ecNumber evidence="12">6.3.2.4</ecNumber>
    </recommendedName>
    <alternativeName>
        <fullName evidence="12">D-Ala-D-Ala ligase</fullName>
    </alternativeName>
    <alternativeName>
        <fullName evidence="12">D-alanylalanine synthetase</fullName>
    </alternativeName>
</protein>
<dbReference type="GO" id="GO:0005524">
    <property type="term" value="F:ATP binding"/>
    <property type="evidence" value="ECO:0007669"/>
    <property type="project" value="UniProtKB-UniRule"/>
</dbReference>
<evidence type="ECO:0000313" key="18">
    <source>
        <dbReference type="EMBL" id="RNM16169.1"/>
    </source>
</evidence>
<dbReference type="EC" id="6.3.2.4" evidence="12"/>
<dbReference type="GO" id="GO:0008360">
    <property type="term" value="P:regulation of cell shape"/>
    <property type="evidence" value="ECO:0007669"/>
    <property type="project" value="UniProtKB-KW"/>
</dbReference>
<dbReference type="Gene3D" id="3.30.1490.20">
    <property type="entry name" value="ATP-grasp fold, A domain"/>
    <property type="match status" value="1"/>
</dbReference>
<keyword evidence="8 12" id="KW-0133">Cell shape</keyword>
<comment type="cofactor">
    <cofactor evidence="15">
        <name>Mg(2+)</name>
        <dbReference type="ChEBI" id="CHEBI:18420"/>
    </cofactor>
    <cofactor evidence="15">
        <name>Mn(2+)</name>
        <dbReference type="ChEBI" id="CHEBI:29035"/>
    </cofactor>
    <text evidence="15">Binds 2 magnesium or manganese ions per subunit.</text>
</comment>
<evidence type="ECO:0000256" key="7">
    <source>
        <dbReference type="ARBA" id="ARBA00022842"/>
    </source>
</evidence>
<keyword evidence="6 16" id="KW-0067">ATP-binding</keyword>
<evidence type="ECO:0000256" key="8">
    <source>
        <dbReference type="ARBA" id="ARBA00022960"/>
    </source>
</evidence>
<comment type="subcellular location">
    <subcellularLocation>
        <location evidence="12">Cytoplasm</location>
    </subcellularLocation>
</comment>
<feature type="binding site" evidence="14">
    <location>
        <begin position="338"/>
        <end position="339"/>
    </location>
    <ligand>
        <name>ATP</name>
        <dbReference type="ChEBI" id="CHEBI:30616"/>
    </ligand>
</feature>